<evidence type="ECO:0000313" key="2">
    <source>
        <dbReference type="EMBL" id="ORX78925.1"/>
    </source>
</evidence>
<keyword evidence="3" id="KW-1185">Reference proteome</keyword>
<dbReference type="EMBL" id="MCFG01000193">
    <property type="protein sequence ID" value="ORX78925.1"/>
    <property type="molecule type" value="Genomic_DNA"/>
</dbReference>
<evidence type="ECO:0008006" key="4">
    <source>
        <dbReference type="Google" id="ProtNLM"/>
    </source>
</evidence>
<dbReference type="OrthoDB" id="2158119at2759"/>
<dbReference type="SUPFAM" id="SSF101908">
    <property type="entry name" value="Putative isomerase YbhE"/>
    <property type="match status" value="1"/>
</dbReference>
<reference evidence="2 3" key="2">
    <citation type="submission" date="2016-08" db="EMBL/GenBank/DDBJ databases">
        <title>Pervasive Adenine N6-methylation of Active Genes in Fungi.</title>
        <authorList>
            <consortium name="DOE Joint Genome Institute"/>
            <person name="Mondo S.J."/>
            <person name="Dannebaum R.O."/>
            <person name="Kuo R.C."/>
            <person name="Labutti K."/>
            <person name="Haridas S."/>
            <person name="Kuo A."/>
            <person name="Salamov A."/>
            <person name="Ahrendt S.R."/>
            <person name="Lipzen A."/>
            <person name="Sullivan W."/>
            <person name="Andreopoulos W.B."/>
            <person name="Clum A."/>
            <person name="Lindquist E."/>
            <person name="Daum C."/>
            <person name="Ramamoorthy G.K."/>
            <person name="Gryganskyi A."/>
            <person name="Culley D."/>
            <person name="Magnuson J.K."/>
            <person name="James T.Y."/>
            <person name="O'Malley M.A."/>
            <person name="Stajich J.E."/>
            <person name="Spatafora J.W."/>
            <person name="Visel A."/>
            <person name="Grigoriev I.V."/>
        </authorList>
    </citation>
    <scope>NUCLEOTIDE SEQUENCE [LARGE SCALE GENOMIC DNA]</scope>
    <source>
        <strain evidence="2 3">S4</strain>
    </source>
</reference>
<reference evidence="2 3" key="1">
    <citation type="submission" date="2016-08" db="EMBL/GenBank/DDBJ databases">
        <title>A Parts List for Fungal Cellulosomes Revealed by Comparative Genomics.</title>
        <authorList>
            <consortium name="DOE Joint Genome Institute"/>
            <person name="Haitjema C.H."/>
            <person name="Gilmore S.P."/>
            <person name="Henske J.K."/>
            <person name="Solomon K.V."/>
            <person name="De Groot R."/>
            <person name="Kuo A."/>
            <person name="Mondo S.J."/>
            <person name="Salamov A.A."/>
            <person name="Labutti K."/>
            <person name="Zhao Z."/>
            <person name="Chiniquy J."/>
            <person name="Barry K."/>
            <person name="Brewer H.M."/>
            <person name="Purvine S.O."/>
            <person name="Wright A.T."/>
            <person name="Boxma B."/>
            <person name="Van Alen T."/>
            <person name="Hackstein J.H."/>
            <person name="Baker S.E."/>
            <person name="Grigoriev I.V."/>
            <person name="O'Malley M.A."/>
        </authorList>
    </citation>
    <scope>NUCLEOTIDE SEQUENCE [LARGE SCALE GENOMIC DNA]</scope>
    <source>
        <strain evidence="2 3">S4</strain>
    </source>
</reference>
<name>A0A1Y1WZW6_9FUNG</name>
<dbReference type="Proteomes" id="UP000193944">
    <property type="component" value="Unassembled WGS sequence"/>
</dbReference>
<comment type="caution">
    <text evidence="2">The sequence shown here is derived from an EMBL/GenBank/DDBJ whole genome shotgun (WGS) entry which is preliminary data.</text>
</comment>
<dbReference type="AlphaFoldDB" id="A0A1Y1WZW6"/>
<evidence type="ECO:0000256" key="1">
    <source>
        <dbReference type="SAM" id="MobiDB-lite"/>
    </source>
</evidence>
<proteinExistence type="predicted"/>
<protein>
    <recommendedName>
        <fullName evidence="4">WD40 repeat-like protein</fullName>
    </recommendedName>
</protein>
<sequence length="1112" mass="129787">MSEELKKNNKNKKKHEISNKTLSNYNKVAGSLMKLDEKEKDAFGNDLELPRTKKQRLSLVFDIGERSPFKFNEKVLGNEQFKYISPTITPDNNKSVIKKKVNFSTYSLISPLEEEQLNQKKDINNSPKGKKKIKIIKNKKSDIHSKKTNKNKYELHFKTEAKHSNTIFINENFKKSENNKINYNDNNNKSDINIKNDIEVLEPKNNEFINNNLAINNVIITDGNDFEKKYESIDNVGNEKENSINNKKQTINEGINIGNDIIMVNDIESNKPKVDNNIENLNVWSETEPFSADLFKDIEDEDILISSKLSDNNENDNIKLINDYNNNDIIESSLDFHENENNKSIFSDISPKLRLKENIRNIKLSIESVIDLGESENDELSNFSYINNLNFDNYDNQMLMDDTQNDDLCFSNGHLNKIDNKDEVESLSTSIIECENVNNENEELIYIHSYQVENKNKIEIEKENINKSNNFSNDESKIKSKEDKISENKFNEIMNNCKIKNGLNNKSENGKNNNNKKYSEKHLINIIENPDNENDKLLKEKEIFSKNINEINDKENLKNIPLLDLNKNHHSIHQVEKMPEEQQGEKSDIKKRENSINIIRNKNNKSKLIDIKSNRSETNLYEQKCCFTPKSFVKNPLNNINEDYILNINRLKSNLIPSKNLEPIIESNCNCLHLNKIINKVVVGKYATDNNKNWLIMETKDSIEVWQYDINFDSLNKENYCYWTKCSERLKNFCEEIYEIKLSPTNEYFVVIGSNYSEKSKKNYYRCGLIIDMYTLNEIYLDIKINNSINTINTSTNKNVFENDYSFSKICFPLSEYTFKKDNLNYEKISNKLFIPGYKDGQLIEFTIKNLSKIESCTYPIPKNSSSPLLSIISYDNDNPSIIGLMENMIAIWNIKTKEILSEISLSNITLLKNIKLISTVIPPVKYLLYLNNKDKINYNNSSTSNININKQISINKYFSLIFYSSFNNDSLKDIIKENNRPNQNNYVEQQNNNKFGIYIFFNNQLKDKIFYETIISKNDLKNDEITCYEDSEEYIFIGYKSGKIILWEKNSQEIGAILNNTNDLNCVMEKSKVFSLSFHYNHPRTFSKSYHTPGLLFANFENKRVLVFYIY</sequence>
<evidence type="ECO:0000313" key="3">
    <source>
        <dbReference type="Proteomes" id="UP000193944"/>
    </source>
</evidence>
<organism evidence="2 3">
    <name type="scientific">Anaeromyces robustus</name>
    <dbReference type="NCBI Taxonomy" id="1754192"/>
    <lineage>
        <taxon>Eukaryota</taxon>
        <taxon>Fungi</taxon>
        <taxon>Fungi incertae sedis</taxon>
        <taxon>Chytridiomycota</taxon>
        <taxon>Chytridiomycota incertae sedis</taxon>
        <taxon>Neocallimastigomycetes</taxon>
        <taxon>Neocallimastigales</taxon>
        <taxon>Neocallimastigaceae</taxon>
        <taxon>Anaeromyces</taxon>
    </lineage>
</organism>
<gene>
    <name evidence="2" type="ORF">BCR32DRAFT_269786</name>
</gene>
<accession>A0A1Y1WZW6</accession>
<feature type="region of interest" description="Disordered" evidence="1">
    <location>
        <begin position="1"/>
        <end position="22"/>
    </location>
</feature>